<reference evidence="2" key="1">
    <citation type="journal article" date="2015" name="Nature">
        <title>Complex archaea that bridge the gap between prokaryotes and eukaryotes.</title>
        <authorList>
            <person name="Spang A."/>
            <person name="Saw J.H."/>
            <person name="Jorgensen S.L."/>
            <person name="Zaremba-Niedzwiedzka K."/>
            <person name="Martijn J."/>
            <person name="Lind A.E."/>
            <person name="van Eijk R."/>
            <person name="Schleper C."/>
            <person name="Guy L."/>
            <person name="Ettema T.J."/>
        </authorList>
    </citation>
    <scope>NUCLEOTIDE SEQUENCE</scope>
</reference>
<comment type="caution">
    <text evidence="2">The sequence shown here is derived from an EMBL/GenBank/DDBJ whole genome shotgun (WGS) entry which is preliminary data.</text>
</comment>
<dbReference type="AlphaFoldDB" id="A0A0F9C8P6"/>
<organism evidence="2">
    <name type="scientific">marine sediment metagenome</name>
    <dbReference type="NCBI Taxonomy" id="412755"/>
    <lineage>
        <taxon>unclassified sequences</taxon>
        <taxon>metagenomes</taxon>
        <taxon>ecological metagenomes</taxon>
    </lineage>
</organism>
<proteinExistence type="predicted"/>
<dbReference type="Gene3D" id="1.20.1600.10">
    <property type="entry name" value="Outer membrane efflux proteins (OEP)"/>
    <property type="match status" value="1"/>
</dbReference>
<evidence type="ECO:0000313" key="2">
    <source>
        <dbReference type="EMBL" id="KKL22687.1"/>
    </source>
</evidence>
<feature type="non-terminal residue" evidence="2">
    <location>
        <position position="1"/>
    </location>
</feature>
<keyword evidence="1" id="KW-0175">Coiled coil</keyword>
<dbReference type="SUPFAM" id="SSF56954">
    <property type="entry name" value="Outer membrane efflux proteins (OEP)"/>
    <property type="match status" value="1"/>
</dbReference>
<dbReference type="EMBL" id="LAZR01037256">
    <property type="protein sequence ID" value="KKL22687.1"/>
    <property type="molecule type" value="Genomic_DNA"/>
</dbReference>
<feature type="coiled-coil region" evidence="1">
    <location>
        <begin position="133"/>
        <end position="160"/>
    </location>
</feature>
<gene>
    <name evidence="2" type="ORF">LCGC14_2432960</name>
</gene>
<accession>A0A0F9C8P6</accession>
<evidence type="ECO:0000256" key="1">
    <source>
        <dbReference type="SAM" id="Coils"/>
    </source>
</evidence>
<evidence type="ECO:0008006" key="3">
    <source>
        <dbReference type="Google" id="ProtNLM"/>
    </source>
</evidence>
<name>A0A0F9C8P6_9ZZZZ</name>
<protein>
    <recommendedName>
        <fullName evidence="3">Transporter</fullName>
    </recommendedName>
</protein>
<dbReference type="GO" id="GO:0015562">
    <property type="term" value="F:efflux transmembrane transporter activity"/>
    <property type="evidence" value="ECO:0007669"/>
    <property type="project" value="InterPro"/>
</dbReference>
<sequence>NNTTLSALKEKAVANKLGNKTGIYMQNPEVEFNYLWGNDVVGNRTDFSIKQAFDFPTAYKYKNQISNIKNEQVELEYQKQRKELLLESRLICYDLIYTNALHAELSERLSHGQKIATSYKAKLDAGETNILEYNKAQLNLLNLNKELESLSIEKEALQGELTRLNGGTSVMLSDSTFQVSEIPIDFEQWYVQAELSNPLFNWLKKEIELSQKQVNLNKSMSLPKLQAGYMSESVIGQDFKGVTVGLSIPLWENKNTVKYSKANTLAMEIAANDNKVQLYNHLKVLHAKATGLQKIVSDYKENLKLFNNSELVAKALDKGEISLIEYMLELSIYYESVNNLLQSEMEMNKTVAELNKYL</sequence>